<evidence type="ECO:0000313" key="3">
    <source>
        <dbReference type="Proteomes" id="UP000314294"/>
    </source>
</evidence>
<feature type="compositionally biased region" description="Basic and acidic residues" evidence="1">
    <location>
        <begin position="73"/>
        <end position="91"/>
    </location>
</feature>
<dbReference type="AlphaFoldDB" id="A0A4Z2F5T3"/>
<gene>
    <name evidence="2" type="ORF">EYF80_053412</name>
</gene>
<dbReference type="EMBL" id="SRLO01001620">
    <property type="protein sequence ID" value="TNN36428.1"/>
    <property type="molecule type" value="Genomic_DNA"/>
</dbReference>
<protein>
    <submittedName>
        <fullName evidence="2">Uncharacterized protein</fullName>
    </submittedName>
</protein>
<name>A0A4Z2F5T3_9TELE</name>
<keyword evidence="3" id="KW-1185">Reference proteome</keyword>
<evidence type="ECO:0000256" key="1">
    <source>
        <dbReference type="SAM" id="MobiDB-lite"/>
    </source>
</evidence>
<dbReference type="Proteomes" id="UP000314294">
    <property type="component" value="Unassembled WGS sequence"/>
</dbReference>
<accession>A0A4Z2F5T3</accession>
<organism evidence="2 3">
    <name type="scientific">Liparis tanakae</name>
    <name type="common">Tanaka's snailfish</name>
    <dbReference type="NCBI Taxonomy" id="230148"/>
    <lineage>
        <taxon>Eukaryota</taxon>
        <taxon>Metazoa</taxon>
        <taxon>Chordata</taxon>
        <taxon>Craniata</taxon>
        <taxon>Vertebrata</taxon>
        <taxon>Euteleostomi</taxon>
        <taxon>Actinopterygii</taxon>
        <taxon>Neopterygii</taxon>
        <taxon>Teleostei</taxon>
        <taxon>Neoteleostei</taxon>
        <taxon>Acanthomorphata</taxon>
        <taxon>Eupercaria</taxon>
        <taxon>Perciformes</taxon>
        <taxon>Cottioidei</taxon>
        <taxon>Cottales</taxon>
        <taxon>Liparidae</taxon>
        <taxon>Liparis</taxon>
    </lineage>
</organism>
<reference evidence="2 3" key="1">
    <citation type="submission" date="2019-03" db="EMBL/GenBank/DDBJ databases">
        <title>First draft genome of Liparis tanakae, snailfish: a comprehensive survey of snailfish specific genes.</title>
        <authorList>
            <person name="Kim W."/>
            <person name="Song I."/>
            <person name="Jeong J.-H."/>
            <person name="Kim D."/>
            <person name="Kim S."/>
            <person name="Ryu S."/>
            <person name="Song J.Y."/>
            <person name="Lee S.K."/>
        </authorList>
    </citation>
    <scope>NUCLEOTIDE SEQUENCE [LARGE SCALE GENOMIC DNA]</scope>
    <source>
        <tissue evidence="2">Muscle</tissue>
    </source>
</reference>
<sequence>MAPATGPAPHMAPPPTSCFIPMPNGERSRRQLLLSSDMSIQTASLSSTIVQLRVPVESCCQSAELSPSGFIHEAPEALDRAPRPPVSEERKHTSKNTNVTVLLQLLGEELLHQELLVEELLVEELLVEELLVEELLVEELLLEELLVEELLLEELLVEELLAPSDRRNEFTTTTRFKHYATRPHDIGLKPPRRSVS</sequence>
<comment type="caution">
    <text evidence="2">The sequence shown here is derived from an EMBL/GenBank/DDBJ whole genome shotgun (WGS) entry which is preliminary data.</text>
</comment>
<proteinExistence type="predicted"/>
<feature type="region of interest" description="Disordered" evidence="1">
    <location>
        <begin position="71"/>
        <end position="94"/>
    </location>
</feature>
<evidence type="ECO:0000313" key="2">
    <source>
        <dbReference type="EMBL" id="TNN36428.1"/>
    </source>
</evidence>